<dbReference type="KEGG" id="vg:10359078"/>
<proteinExistence type="predicted"/>
<dbReference type="EMBL" id="HM242243">
    <property type="protein sequence ID" value="ADJ53082.1"/>
    <property type="molecule type" value="Genomic_DNA"/>
</dbReference>
<accession>D9J0I7</accession>
<organism evidence="1 2">
    <name type="scientific">Brochothrix phage A9</name>
    <dbReference type="NCBI Taxonomy" id="857312"/>
    <lineage>
        <taxon>Viruses</taxon>
        <taxon>Duplodnaviria</taxon>
        <taxon>Heunggongvirae</taxon>
        <taxon>Uroviricota</taxon>
        <taxon>Caudoviricetes</taxon>
        <taxon>Herelleviridae</taxon>
        <taxon>Klumppvirus</taxon>
        <taxon>Klumppvirus A9</taxon>
    </lineage>
</organism>
<dbReference type="RefSeq" id="YP_004301373.1">
    <property type="nucleotide sequence ID" value="NC_015253.1"/>
</dbReference>
<name>D9J0I7_9CAUD</name>
<evidence type="ECO:0000313" key="2">
    <source>
        <dbReference type="Proteomes" id="UP000000331"/>
    </source>
</evidence>
<protein>
    <submittedName>
        <fullName evidence="1">Gp40</fullName>
    </submittedName>
</protein>
<dbReference type="OrthoDB" id="28087at10239"/>
<dbReference type="GeneID" id="10359078"/>
<evidence type="ECO:0000313" key="1">
    <source>
        <dbReference type="EMBL" id="ADJ53082.1"/>
    </source>
</evidence>
<reference evidence="1 2" key="1">
    <citation type="journal article" date="2010" name="J. Bacteriol.">
        <title>Brochothrix thermosphacta bacteriophages feature heterogeneous and highly mosaic genomes and utilize unique prophage insertion sites.</title>
        <authorList>
            <person name="Kilcher S."/>
            <person name="Loessner M.J."/>
            <person name="Klumpp J."/>
        </authorList>
    </citation>
    <scope>NUCLEOTIDE SEQUENCE [LARGE SCALE GENOMIC DNA]</scope>
</reference>
<sequence>MNKEDLIFLKELQKELVEQPNDGNASPVFWVIADYRWRLTEEGYGDRDVLMFNNDHETLVYDNEESVKSFVDDYIESRTVGLRDAVDMFTSEELEKMLDCRSLSDIRDCVVFDDYELHQEEEEMYIVENTMFLTKREAKEYIAKYGYNHTSKVHTYAMTAVRSPQVEKLLKLISSVDWEKLEVITREDEPLKKEIKGLTVHEERG</sequence>
<dbReference type="Proteomes" id="UP000000331">
    <property type="component" value="Segment"/>
</dbReference>
<keyword evidence="2" id="KW-1185">Reference proteome</keyword>